<dbReference type="GeneID" id="8626809"/>
<dbReference type="PANTHER" id="PTHR32134">
    <property type="entry name" value="FNIP REPEAT-CONTAINING PROTEIN"/>
    <property type="match status" value="1"/>
</dbReference>
<reference evidence="2 3" key="1">
    <citation type="journal article" date="2005" name="Nature">
        <title>The genome of the social amoeba Dictyostelium discoideum.</title>
        <authorList>
            <consortium name="The Dictyostelium discoideum Sequencing Consortium"/>
            <person name="Eichinger L."/>
            <person name="Pachebat J.A."/>
            <person name="Glockner G."/>
            <person name="Rajandream M.A."/>
            <person name="Sucgang R."/>
            <person name="Berriman M."/>
            <person name="Song J."/>
            <person name="Olsen R."/>
            <person name="Szafranski K."/>
            <person name="Xu Q."/>
            <person name="Tunggal B."/>
            <person name="Kummerfeld S."/>
            <person name="Madera M."/>
            <person name="Konfortov B.A."/>
            <person name="Rivero F."/>
            <person name="Bankier A.T."/>
            <person name="Lehmann R."/>
            <person name="Hamlin N."/>
            <person name="Davies R."/>
            <person name="Gaudet P."/>
            <person name="Fey P."/>
            <person name="Pilcher K."/>
            <person name="Chen G."/>
            <person name="Saunders D."/>
            <person name="Sodergren E."/>
            <person name="Davis P."/>
            <person name="Kerhornou A."/>
            <person name="Nie X."/>
            <person name="Hall N."/>
            <person name="Anjard C."/>
            <person name="Hemphill L."/>
            <person name="Bason N."/>
            <person name="Farbrother P."/>
            <person name="Desany B."/>
            <person name="Just E."/>
            <person name="Morio T."/>
            <person name="Rost R."/>
            <person name="Churcher C."/>
            <person name="Cooper J."/>
            <person name="Haydock S."/>
            <person name="van Driessche N."/>
            <person name="Cronin A."/>
            <person name="Goodhead I."/>
            <person name="Muzny D."/>
            <person name="Mourier T."/>
            <person name="Pain A."/>
            <person name="Lu M."/>
            <person name="Harper D."/>
            <person name="Lindsay R."/>
            <person name="Hauser H."/>
            <person name="James K."/>
            <person name="Quiles M."/>
            <person name="Madan Babu M."/>
            <person name="Saito T."/>
            <person name="Buchrieser C."/>
            <person name="Wardroper A."/>
            <person name="Felder M."/>
            <person name="Thangavelu M."/>
            <person name="Johnson D."/>
            <person name="Knights A."/>
            <person name="Loulseged H."/>
            <person name="Mungall K."/>
            <person name="Oliver K."/>
            <person name="Price C."/>
            <person name="Quail M.A."/>
            <person name="Urushihara H."/>
            <person name="Hernandez J."/>
            <person name="Rabbinowitsch E."/>
            <person name="Steffen D."/>
            <person name="Sanders M."/>
            <person name="Ma J."/>
            <person name="Kohara Y."/>
            <person name="Sharp S."/>
            <person name="Simmonds M."/>
            <person name="Spiegler S."/>
            <person name="Tivey A."/>
            <person name="Sugano S."/>
            <person name="White B."/>
            <person name="Walker D."/>
            <person name="Woodward J."/>
            <person name="Winckler T."/>
            <person name="Tanaka Y."/>
            <person name="Shaulsky G."/>
            <person name="Schleicher M."/>
            <person name="Weinstock G."/>
            <person name="Rosenthal A."/>
            <person name="Cox E.C."/>
            <person name="Chisholm R.L."/>
            <person name="Gibbs R."/>
            <person name="Loomis W.F."/>
            <person name="Platzer M."/>
            <person name="Kay R.R."/>
            <person name="Williams J."/>
            <person name="Dear P.H."/>
            <person name="Noegel A.A."/>
            <person name="Barrell B."/>
            <person name="Kuspa A."/>
        </authorList>
    </citation>
    <scope>NUCLEOTIDE SEQUENCE [LARGE SCALE GENOMIC DNA]</scope>
    <source>
        <strain evidence="2 3">AX4</strain>
    </source>
</reference>
<proteinExistence type="predicted"/>
<organism evidence="2 3">
    <name type="scientific">Dictyostelium discoideum</name>
    <name type="common">Social amoeba</name>
    <dbReference type="NCBI Taxonomy" id="44689"/>
    <lineage>
        <taxon>Eukaryota</taxon>
        <taxon>Amoebozoa</taxon>
        <taxon>Evosea</taxon>
        <taxon>Eumycetozoa</taxon>
        <taxon>Dictyostelia</taxon>
        <taxon>Dictyosteliales</taxon>
        <taxon>Dictyosteliaceae</taxon>
        <taxon>Dictyostelium</taxon>
    </lineage>
</organism>
<dbReference type="VEuPathDB" id="AmoebaDB:DDB_G0288793"/>
<dbReference type="Pfam" id="PF05725">
    <property type="entry name" value="FNIP"/>
    <property type="match status" value="2"/>
</dbReference>
<gene>
    <name evidence="2" type="ORF">DDB_G0288793</name>
</gene>
<evidence type="ECO:0000256" key="1">
    <source>
        <dbReference type="ARBA" id="ARBA00022737"/>
    </source>
</evidence>
<dbReference type="PANTHER" id="PTHR32134:SF169">
    <property type="entry name" value="FNIP REPEAT-CONTAINING PROTEIN-RELATED"/>
    <property type="match status" value="1"/>
</dbReference>
<dbReference type="SMR" id="Q54IF3"/>
<dbReference type="Proteomes" id="UP000002195">
    <property type="component" value="Unassembled WGS sequence"/>
</dbReference>
<keyword evidence="3" id="KW-1185">Reference proteome</keyword>
<evidence type="ECO:0000313" key="3">
    <source>
        <dbReference type="Proteomes" id="UP000002195"/>
    </source>
</evidence>
<comment type="caution">
    <text evidence="2">The sequence shown here is derived from an EMBL/GenBank/DDBJ whole genome shotgun (WGS) entry which is preliminary data.</text>
</comment>
<dbReference type="InterPro" id="IPR008615">
    <property type="entry name" value="FNIP"/>
</dbReference>
<dbReference type="FunCoup" id="Q54IF3">
    <property type="interactions" value="744"/>
</dbReference>
<dbReference type="RefSeq" id="XP_636524.1">
    <property type="nucleotide sequence ID" value="XM_631432.1"/>
</dbReference>
<dbReference type="HOGENOM" id="CLU_608948_0_0_1"/>
<sequence length="506" mass="58457">MSDDSHIEKLFFKVFRNCFLRKIIFSHVSIFQKNREIRFESLKELRDFKFRDYIESLRLNCNEILKKGDIPESGFLKKIIFSSLLNVPKNFQTQHYYLYDDGSSTRTISKTTIDYSIIPQSVQHMEIRFPISLYPDDINISKIPTFFNSIVNIGITERDVNALYGHLLRFPSLIKISIRCGYNIQLTPQLFQKFSTTLTSLDLGREWQNNDTPIQLGDLDYLVNLKTLKISSYGRELFENVLPPKLEKLTICEYLSDVEICNKTMWVLPKTIKNLTITDSRFPPLLTFGRNMKLYKGLLPNGITHLQLLAKKMTILPFAIPDTVEYLLIDKILTHYPILSNYQLPKSLKKLDIVPSTSKFIIEQNALSDLNQLLSFSVLSFYDTDFVPSCWNHKIDIGFFPQSITSIDFGQHFNQPLTKDHIGLFPNSLKELTFGFYNHPIPIGLLPNQLKTLNFINGFNQIIEIGSLPSSLTFLNLSLSYKKSILPNALPSSIIHLKPKNLNKYK</sequence>
<dbReference type="AlphaFoldDB" id="Q54IF3"/>
<protein>
    <recommendedName>
        <fullName evidence="4">FNIP repeat-containing protein</fullName>
    </recommendedName>
</protein>
<dbReference type="InParanoid" id="Q54IF3"/>
<dbReference type="KEGG" id="ddi:DDB_G0288793"/>
<evidence type="ECO:0000313" key="2">
    <source>
        <dbReference type="EMBL" id="EAL63018.1"/>
    </source>
</evidence>
<dbReference type="InterPro" id="IPR051251">
    <property type="entry name" value="STK_FNIP-Repeat"/>
</dbReference>
<dbReference type="EMBL" id="AAFI02000125">
    <property type="protein sequence ID" value="EAL63018.1"/>
    <property type="molecule type" value="Genomic_DNA"/>
</dbReference>
<accession>Q54IF3</accession>
<keyword evidence="1" id="KW-0677">Repeat</keyword>
<dbReference type="PaxDb" id="44689-DDB0188112"/>
<dbReference type="dictyBase" id="DDB_G0288793"/>
<name>Q54IF3_DICDI</name>
<evidence type="ECO:0008006" key="4">
    <source>
        <dbReference type="Google" id="ProtNLM"/>
    </source>
</evidence>
<dbReference type="PhylomeDB" id="Q54IF3"/>